<sequence>MFGSKKPSGNSGSTSSQERVSKEDLPLLNDLQAALQHEKHRGMFWTVGLLAALLIAFVTWAYFSNVEEVARGQGSVIPSSKEQVIQSLDPGVLAEMLVREGDVVEKDQILLRLDDTRTTAVFREVENKVQALEATAARLRSEAYGIPLEFKEGLSPELVQRETAAYHSRVRAMNESVRGLARSKALLDREISITAPMVGKGVVSEVEVLRMRRQASELAMQITERRNKFRADANTELVRVESELAQSTENMAARADPMKRAAIKAPLRGIVKNIKINTVGGVISAGQDIMEIVPLEGPLLVEAYIRPQDVAFIRPEAPAVVKLTAYDYAIYGGLDGRVTHISPDTLQDNRRPSELKLNPDESYYRVIVTTDKNTLKDKNGKDMPIIPGMIASVDIKTGEKTVFQYLVKPITRLKQALRER</sequence>
<dbReference type="InterPro" id="IPR006144">
    <property type="entry name" value="Secretion_HlyD_CS"/>
</dbReference>
<keyword evidence="6 9" id="KW-0812">Transmembrane</keyword>
<evidence type="ECO:0000256" key="8">
    <source>
        <dbReference type="ARBA" id="ARBA00023136"/>
    </source>
</evidence>
<evidence type="ECO:0000259" key="11">
    <source>
        <dbReference type="Pfam" id="PF26002"/>
    </source>
</evidence>
<dbReference type="AlphaFoldDB" id="A0A1H8H5E1"/>
<evidence type="ECO:0000256" key="7">
    <source>
        <dbReference type="ARBA" id="ARBA00022989"/>
    </source>
</evidence>
<evidence type="ECO:0000256" key="5">
    <source>
        <dbReference type="ARBA" id="ARBA00022519"/>
    </source>
</evidence>
<dbReference type="PRINTS" id="PR01490">
    <property type="entry name" value="RTXTOXIND"/>
</dbReference>
<dbReference type="InterPro" id="IPR010129">
    <property type="entry name" value="T1SS_HlyD"/>
</dbReference>
<reference evidence="12 13" key="1">
    <citation type="submission" date="2016-10" db="EMBL/GenBank/DDBJ databases">
        <authorList>
            <person name="de Groot N.N."/>
        </authorList>
    </citation>
    <scope>NUCLEOTIDE SEQUENCE [LARGE SCALE GENOMIC DNA]</scope>
    <source>
        <strain evidence="12 13">DSM 15123</strain>
    </source>
</reference>
<evidence type="ECO:0000313" key="12">
    <source>
        <dbReference type="EMBL" id="SEN51239.1"/>
    </source>
</evidence>
<dbReference type="PROSITE" id="PS00543">
    <property type="entry name" value="HLYD_FAMILY"/>
    <property type="match status" value="1"/>
</dbReference>
<dbReference type="InterPro" id="IPR058982">
    <property type="entry name" value="Beta-barrel_AprE"/>
</dbReference>
<keyword evidence="7 9" id="KW-1133">Transmembrane helix</keyword>
<evidence type="ECO:0000256" key="3">
    <source>
        <dbReference type="ARBA" id="ARBA00022448"/>
    </source>
</evidence>
<dbReference type="NCBIfam" id="TIGR01843">
    <property type="entry name" value="type_I_hlyD"/>
    <property type="match status" value="1"/>
</dbReference>
<evidence type="ECO:0000256" key="9">
    <source>
        <dbReference type="RuleBase" id="RU365093"/>
    </source>
</evidence>
<dbReference type="GO" id="GO:0005886">
    <property type="term" value="C:plasma membrane"/>
    <property type="evidence" value="ECO:0007669"/>
    <property type="project" value="UniProtKB-SubCell"/>
</dbReference>
<dbReference type="STRING" id="1121117.SAMN02745977_01437"/>
<evidence type="ECO:0000256" key="10">
    <source>
        <dbReference type="SAM" id="MobiDB-lite"/>
    </source>
</evidence>
<evidence type="ECO:0000313" key="13">
    <source>
        <dbReference type="Proteomes" id="UP000199531"/>
    </source>
</evidence>
<evidence type="ECO:0000256" key="1">
    <source>
        <dbReference type="ARBA" id="ARBA00004377"/>
    </source>
</evidence>
<dbReference type="EMBL" id="FOCW01000002">
    <property type="protein sequence ID" value="SEN51239.1"/>
    <property type="molecule type" value="Genomic_DNA"/>
</dbReference>
<accession>A0A1H8H5E1</accession>
<dbReference type="RefSeq" id="WP_091815927.1">
    <property type="nucleotide sequence ID" value="NZ_FOCW01000002.1"/>
</dbReference>
<evidence type="ECO:0000256" key="4">
    <source>
        <dbReference type="ARBA" id="ARBA00022475"/>
    </source>
</evidence>
<keyword evidence="3 9" id="KW-0813">Transport</keyword>
<feature type="transmembrane region" description="Helical" evidence="9">
    <location>
        <begin position="42"/>
        <end position="63"/>
    </location>
</feature>
<protein>
    <recommendedName>
        <fullName evidence="9">Membrane fusion protein (MFP) family protein</fullName>
    </recommendedName>
</protein>
<evidence type="ECO:0000256" key="2">
    <source>
        <dbReference type="ARBA" id="ARBA00009477"/>
    </source>
</evidence>
<feature type="compositionally biased region" description="Polar residues" evidence="10">
    <location>
        <begin position="7"/>
        <end position="18"/>
    </location>
</feature>
<keyword evidence="8 9" id="KW-0472">Membrane</keyword>
<dbReference type="Gene3D" id="1.10.287.470">
    <property type="entry name" value="Helix hairpin bin"/>
    <property type="match status" value="1"/>
</dbReference>
<keyword evidence="13" id="KW-1185">Reference proteome</keyword>
<dbReference type="PANTHER" id="PTHR30386:SF26">
    <property type="entry name" value="TRANSPORT PROTEIN COMB"/>
    <property type="match status" value="1"/>
</dbReference>
<dbReference type="PANTHER" id="PTHR30386">
    <property type="entry name" value="MEMBRANE FUSION SUBUNIT OF EMRAB-TOLC MULTIDRUG EFFLUX PUMP"/>
    <property type="match status" value="1"/>
</dbReference>
<dbReference type="Gene3D" id="2.40.50.100">
    <property type="match status" value="1"/>
</dbReference>
<feature type="region of interest" description="Disordered" evidence="10">
    <location>
        <begin position="1"/>
        <end position="22"/>
    </location>
</feature>
<name>A0A1H8H5E1_9BURK</name>
<dbReference type="GO" id="GO:0009306">
    <property type="term" value="P:protein secretion"/>
    <property type="evidence" value="ECO:0007669"/>
    <property type="project" value="InterPro"/>
</dbReference>
<proteinExistence type="inferred from homology"/>
<comment type="subcellular location">
    <subcellularLocation>
        <location evidence="1 9">Cell inner membrane</location>
        <topology evidence="1 9">Single-pass membrane protein</topology>
    </subcellularLocation>
</comment>
<keyword evidence="5 9" id="KW-0997">Cell inner membrane</keyword>
<comment type="similarity">
    <text evidence="2 9">Belongs to the membrane fusion protein (MFP) (TC 8.A.1) family.</text>
</comment>
<dbReference type="Proteomes" id="UP000199531">
    <property type="component" value="Unassembled WGS sequence"/>
</dbReference>
<dbReference type="Gene3D" id="2.40.30.170">
    <property type="match status" value="1"/>
</dbReference>
<organism evidence="12 13">
    <name type="scientific">Brachymonas denitrificans DSM 15123</name>
    <dbReference type="NCBI Taxonomy" id="1121117"/>
    <lineage>
        <taxon>Bacteria</taxon>
        <taxon>Pseudomonadati</taxon>
        <taxon>Pseudomonadota</taxon>
        <taxon>Betaproteobacteria</taxon>
        <taxon>Burkholderiales</taxon>
        <taxon>Comamonadaceae</taxon>
        <taxon>Brachymonas</taxon>
    </lineage>
</organism>
<dbReference type="Pfam" id="PF26002">
    <property type="entry name" value="Beta-barrel_AprE"/>
    <property type="match status" value="1"/>
</dbReference>
<evidence type="ECO:0000256" key="6">
    <source>
        <dbReference type="ARBA" id="ARBA00022692"/>
    </source>
</evidence>
<gene>
    <name evidence="12" type="ORF">SAMN02745977_01437</name>
</gene>
<dbReference type="InterPro" id="IPR050739">
    <property type="entry name" value="MFP"/>
</dbReference>
<dbReference type="OrthoDB" id="9775513at2"/>
<keyword evidence="4 9" id="KW-1003">Cell membrane</keyword>
<feature type="domain" description="AprE-like beta-barrel" evidence="11">
    <location>
        <begin position="299"/>
        <end position="398"/>
    </location>
</feature>